<feature type="domain" description="DUF883" evidence="2">
    <location>
        <begin position="143"/>
        <end position="171"/>
    </location>
</feature>
<dbReference type="Pfam" id="PF19029">
    <property type="entry name" value="DUF883_C"/>
    <property type="match status" value="1"/>
</dbReference>
<reference evidence="3 4" key="1">
    <citation type="submission" date="2016-01" db="EMBL/GenBank/DDBJ databases">
        <authorList>
            <person name="Peeters C."/>
        </authorList>
    </citation>
    <scope>NUCLEOTIDE SEQUENCE [LARGE SCALE GENOMIC DNA]</scope>
    <source>
        <strain evidence="3">LMG 29315</strain>
    </source>
</reference>
<keyword evidence="4" id="KW-1185">Reference proteome</keyword>
<evidence type="ECO:0000259" key="2">
    <source>
        <dbReference type="Pfam" id="PF19029"/>
    </source>
</evidence>
<evidence type="ECO:0000256" key="1">
    <source>
        <dbReference type="SAM" id="MobiDB-lite"/>
    </source>
</evidence>
<evidence type="ECO:0000313" key="4">
    <source>
        <dbReference type="Proteomes" id="UP000198263"/>
    </source>
</evidence>
<feature type="region of interest" description="Disordered" evidence="1">
    <location>
        <begin position="1"/>
        <end position="115"/>
    </location>
</feature>
<dbReference type="EMBL" id="FCNV02000005">
    <property type="protein sequence ID" value="SAL32615.1"/>
    <property type="molecule type" value="Genomic_DNA"/>
</dbReference>
<feature type="compositionally biased region" description="Polar residues" evidence="1">
    <location>
        <begin position="1"/>
        <end position="27"/>
    </location>
</feature>
<sequence length="171" mass="17225">MAQVNGNASGMTSGSAPNGSAGTSSAQPPEPPLSRSAVTNAMEAALGPGMEHSNDDNVSSLAPGAAHRPVRNVPTRSPAHVHGSALEGGDSPAVLAQPASAASEGQGSRFHPDATSAGVRAKRVISGAQDVAVARYRRVTEGTDDFVHDNPWKAITMAAIGGLIVGLLMSR</sequence>
<organism evidence="3 4">
    <name type="scientific">Caballeronia concitans</name>
    <dbReference type="NCBI Taxonomy" id="1777133"/>
    <lineage>
        <taxon>Bacteria</taxon>
        <taxon>Pseudomonadati</taxon>
        <taxon>Pseudomonadota</taxon>
        <taxon>Betaproteobacteria</taxon>
        <taxon>Burkholderiales</taxon>
        <taxon>Burkholderiaceae</taxon>
        <taxon>Caballeronia</taxon>
    </lineage>
</organism>
<name>A0A658QY53_9BURK</name>
<evidence type="ECO:0000313" key="3">
    <source>
        <dbReference type="EMBL" id="SAL32615.1"/>
    </source>
</evidence>
<gene>
    <name evidence="3" type="ORF">AWB72_02945</name>
</gene>
<accession>A0A658QY53</accession>
<proteinExistence type="predicted"/>
<dbReference type="InterPro" id="IPR043605">
    <property type="entry name" value="DUF883_C"/>
</dbReference>
<comment type="caution">
    <text evidence="3">The sequence shown here is derived from an EMBL/GenBank/DDBJ whole genome shotgun (WGS) entry which is preliminary data.</text>
</comment>
<protein>
    <submittedName>
        <fullName evidence="3">Membrane protein</fullName>
    </submittedName>
</protein>
<dbReference type="Proteomes" id="UP000198263">
    <property type="component" value="Unassembled WGS sequence"/>
</dbReference>
<dbReference type="RefSeq" id="WP_244285635.1">
    <property type="nucleotide sequence ID" value="NZ_FCNV02000005.1"/>
</dbReference>
<dbReference type="AlphaFoldDB" id="A0A658QY53"/>